<feature type="signal peptide" evidence="1">
    <location>
        <begin position="1"/>
        <end position="21"/>
    </location>
</feature>
<protein>
    <submittedName>
        <fullName evidence="2">Uncharacterized protein</fullName>
    </submittedName>
</protein>
<organism evidence="2 3">
    <name type="scientific">Brevundimonas kwangchunensis</name>
    <dbReference type="NCBI Taxonomy" id="322163"/>
    <lineage>
        <taxon>Bacteria</taxon>
        <taxon>Pseudomonadati</taxon>
        <taxon>Pseudomonadota</taxon>
        <taxon>Alphaproteobacteria</taxon>
        <taxon>Caulobacterales</taxon>
        <taxon>Caulobacteraceae</taxon>
        <taxon>Brevundimonas</taxon>
    </lineage>
</organism>
<accession>A0ABN1H1F1</accession>
<dbReference type="Proteomes" id="UP001501352">
    <property type="component" value="Unassembled WGS sequence"/>
</dbReference>
<keyword evidence="1" id="KW-0732">Signal</keyword>
<reference evidence="2 3" key="1">
    <citation type="journal article" date="2019" name="Int. J. Syst. Evol. Microbiol.">
        <title>The Global Catalogue of Microorganisms (GCM) 10K type strain sequencing project: providing services to taxonomists for standard genome sequencing and annotation.</title>
        <authorList>
            <consortium name="The Broad Institute Genomics Platform"/>
            <consortium name="The Broad Institute Genome Sequencing Center for Infectious Disease"/>
            <person name="Wu L."/>
            <person name="Ma J."/>
        </authorList>
    </citation>
    <scope>NUCLEOTIDE SEQUENCE [LARGE SCALE GENOMIC DNA]</scope>
    <source>
        <strain evidence="2 3">JCM 12928</strain>
    </source>
</reference>
<gene>
    <name evidence="2" type="ORF">GCM10009422_23850</name>
</gene>
<comment type="caution">
    <text evidence="2">The sequence shown here is derived from an EMBL/GenBank/DDBJ whole genome shotgun (WGS) entry which is preliminary data.</text>
</comment>
<name>A0ABN1H1F1_9CAUL</name>
<sequence>MRIVALAVAAALAGVAVPALAQDNAPAPAPAPAPVRIEEWPTARVAAMGQAIFEQDRAASVATDAFVAHFNRQPPADLTGWVVTPERNAQRVRFLRADGEGVKSGWDVVVRNGVAGSVEEAATPLSEAEQAQFRARNTAATNVGRLRCSSPMNAVVLDDPQSDGWLVWLLTSTTDANIVPVGGHYRFHISADGGTVVRRDILSNTCLDMPRPQRSAQGQPVGMVVSQIVSDGPVETHVFLSLQNRLTIFVLAGEKVFQVNGARIREVRR</sequence>
<dbReference type="RefSeq" id="WP_343794053.1">
    <property type="nucleotide sequence ID" value="NZ_BAAAGA010000005.1"/>
</dbReference>
<evidence type="ECO:0000313" key="3">
    <source>
        <dbReference type="Proteomes" id="UP001501352"/>
    </source>
</evidence>
<dbReference type="EMBL" id="BAAAGA010000005">
    <property type="protein sequence ID" value="GAA0626288.1"/>
    <property type="molecule type" value="Genomic_DNA"/>
</dbReference>
<evidence type="ECO:0000256" key="1">
    <source>
        <dbReference type="SAM" id="SignalP"/>
    </source>
</evidence>
<proteinExistence type="predicted"/>
<keyword evidence="3" id="KW-1185">Reference proteome</keyword>
<evidence type="ECO:0000313" key="2">
    <source>
        <dbReference type="EMBL" id="GAA0626288.1"/>
    </source>
</evidence>
<feature type="chain" id="PRO_5047237868" evidence="1">
    <location>
        <begin position="22"/>
        <end position="269"/>
    </location>
</feature>